<organism evidence="2 3">
    <name type="scientific">Trichonephila inaurata madagascariensis</name>
    <dbReference type="NCBI Taxonomy" id="2747483"/>
    <lineage>
        <taxon>Eukaryota</taxon>
        <taxon>Metazoa</taxon>
        <taxon>Ecdysozoa</taxon>
        <taxon>Arthropoda</taxon>
        <taxon>Chelicerata</taxon>
        <taxon>Arachnida</taxon>
        <taxon>Araneae</taxon>
        <taxon>Araneomorphae</taxon>
        <taxon>Entelegynae</taxon>
        <taxon>Araneoidea</taxon>
        <taxon>Nephilidae</taxon>
        <taxon>Trichonephila</taxon>
        <taxon>Trichonephila inaurata</taxon>
    </lineage>
</organism>
<reference evidence="2" key="1">
    <citation type="submission" date="2020-08" db="EMBL/GenBank/DDBJ databases">
        <title>Multicomponent nature underlies the extraordinary mechanical properties of spider dragline silk.</title>
        <authorList>
            <person name="Kono N."/>
            <person name="Nakamura H."/>
            <person name="Mori M."/>
            <person name="Yoshida Y."/>
            <person name="Ohtoshi R."/>
            <person name="Malay A.D."/>
            <person name="Moran D.A.P."/>
            <person name="Tomita M."/>
            <person name="Numata K."/>
            <person name="Arakawa K."/>
        </authorList>
    </citation>
    <scope>NUCLEOTIDE SEQUENCE</scope>
</reference>
<feature type="region of interest" description="Disordered" evidence="1">
    <location>
        <begin position="1"/>
        <end position="77"/>
    </location>
</feature>
<comment type="caution">
    <text evidence="2">The sequence shown here is derived from an EMBL/GenBank/DDBJ whole genome shotgun (WGS) entry which is preliminary data.</text>
</comment>
<evidence type="ECO:0000256" key="1">
    <source>
        <dbReference type="SAM" id="MobiDB-lite"/>
    </source>
</evidence>
<protein>
    <submittedName>
        <fullName evidence="2">Uncharacterized protein</fullName>
    </submittedName>
</protein>
<evidence type="ECO:0000313" key="3">
    <source>
        <dbReference type="Proteomes" id="UP000886998"/>
    </source>
</evidence>
<dbReference type="AlphaFoldDB" id="A0A8X6XGA6"/>
<proteinExistence type="predicted"/>
<dbReference type="Proteomes" id="UP000886998">
    <property type="component" value="Unassembled WGS sequence"/>
</dbReference>
<dbReference type="EMBL" id="BMAV01008474">
    <property type="protein sequence ID" value="GFY52120.1"/>
    <property type="molecule type" value="Genomic_DNA"/>
</dbReference>
<gene>
    <name evidence="2" type="ORF">TNIN_429871</name>
</gene>
<name>A0A8X6XGA6_9ARAC</name>
<feature type="compositionally biased region" description="Basic and acidic residues" evidence="1">
    <location>
        <begin position="23"/>
        <end position="37"/>
    </location>
</feature>
<evidence type="ECO:0000313" key="2">
    <source>
        <dbReference type="EMBL" id="GFY52120.1"/>
    </source>
</evidence>
<feature type="compositionally biased region" description="Basic and acidic residues" evidence="1">
    <location>
        <begin position="55"/>
        <end position="70"/>
    </location>
</feature>
<keyword evidence="3" id="KW-1185">Reference proteome</keyword>
<sequence length="93" mass="10577">MGQRRKGFIPSVRRATRKFFQKPPKEGDERTASERVSEKRRRATQNTAEAAGEEEPGRNDRQSDHGERRGGTVKQLDPVSIAVERLMLLRCGN</sequence>
<accession>A0A8X6XGA6</accession>